<evidence type="ECO:0000313" key="2">
    <source>
        <dbReference type="Proteomes" id="UP000037122"/>
    </source>
</evidence>
<dbReference type="AlphaFoldDB" id="A0A0L0NND9"/>
<dbReference type="VEuPathDB" id="FungiDB:B9J08_000448"/>
<gene>
    <name evidence="1" type="ORF">QG37_07987</name>
</gene>
<dbReference type="Proteomes" id="UP000037122">
    <property type="component" value="Unassembled WGS sequence"/>
</dbReference>
<organism evidence="1 2">
    <name type="scientific">Candidozyma auris</name>
    <name type="common">Yeast</name>
    <name type="synonym">Candida auris</name>
    <dbReference type="NCBI Taxonomy" id="498019"/>
    <lineage>
        <taxon>Eukaryota</taxon>
        <taxon>Fungi</taxon>
        <taxon>Dikarya</taxon>
        <taxon>Ascomycota</taxon>
        <taxon>Saccharomycotina</taxon>
        <taxon>Pichiomycetes</taxon>
        <taxon>Metschnikowiaceae</taxon>
        <taxon>Candidozyma</taxon>
    </lineage>
</organism>
<proteinExistence type="predicted"/>
<evidence type="ECO:0000313" key="1">
    <source>
        <dbReference type="EMBL" id="KND95666.1"/>
    </source>
</evidence>
<dbReference type="VEuPathDB" id="FungiDB:CJJ09_002416"/>
<sequence>MSSDFRFKSSVEPKTLHRIFAVCGTEWGLGDPDGFASFQTKQLVDAILGGRAAKAYYLESKEGEIASVCVVTHHKAYYKDSGAGSVGAADPASFGVLPATALRLSYVFTLAKFRGLGLMAKLVKKAMAVTEEEILKKELDKSSDKKGSFRDMVTNNEGKVDPQLATYYLGKKYAWYLYSAIKTTYSQFGFKPYPADGYVIPRSVLEGEAHELVQKLLASSNGTSDKVPGKRLRFLDILNQHDKDLVASILQMKELDLLTDLNKSLFHLELSGGRRSSSSLTNVHTALSQTRLGSVNELSSIAEKVGLVKIGAQGGQQGEPRHKSSMQTLSMSKLFLQPDFANLQKQFAGDGPRIKKRGGDEAYANIKGAILTNDLQQKSYYVLWLQIIDGKFFIVGLGELKADVFGALSDPTRVEDRFGRRRSSFTGINELGGFNFQDLELLISTAVFVALKRSPELDRIFVTSQDLPDTIPSTVLYDFFTNYLPRSVPNVLKKDEEGSKESNTVEYIEDFSDNYKLLPMVRRFGLDSPEFELDWIASGSVVTWG</sequence>
<dbReference type="VEuPathDB" id="FungiDB:CJI97_000448"/>
<accession>A0A0L0NND9</accession>
<comment type="caution">
    <text evidence="1">The sequence shown here is derived from an EMBL/GenBank/DDBJ whole genome shotgun (WGS) entry which is preliminary data.</text>
</comment>
<protein>
    <submittedName>
        <fullName evidence="1">Uncharacterized protein</fullName>
    </submittedName>
</protein>
<name>A0A0L0NND9_CANAR</name>
<dbReference type="VEuPathDB" id="FungiDB:CJJ07_002291"/>
<dbReference type="EMBL" id="LGST01000066">
    <property type="protein sequence ID" value="KND95666.1"/>
    <property type="molecule type" value="Genomic_DNA"/>
</dbReference>
<reference evidence="2" key="1">
    <citation type="journal article" date="2015" name="BMC Genomics">
        <title>Draft genome of a commonly misdiagnosed multidrug resistant pathogen Candida auris.</title>
        <authorList>
            <person name="Chatterjee S."/>
            <person name="Alampalli S.V."/>
            <person name="Nageshan R.K."/>
            <person name="Chettiar S.T."/>
            <person name="Joshi S."/>
            <person name="Tatu U.S."/>
        </authorList>
    </citation>
    <scope>NUCLEOTIDE SEQUENCE [LARGE SCALE GENOMIC DNA]</scope>
    <source>
        <strain evidence="2">6684</strain>
    </source>
</reference>
<dbReference type="VEuPathDB" id="FungiDB:CJI96_0001167"/>
<dbReference type="VEuPathDB" id="FungiDB:QG37_07987"/>